<comment type="caution">
    <text evidence="2">The sequence shown here is derived from an EMBL/GenBank/DDBJ whole genome shotgun (WGS) entry which is preliminary data.</text>
</comment>
<proteinExistence type="predicted"/>
<dbReference type="SUPFAM" id="SSF109604">
    <property type="entry name" value="HD-domain/PDEase-like"/>
    <property type="match status" value="1"/>
</dbReference>
<dbReference type="Pfam" id="PF13328">
    <property type="entry name" value="HD_4"/>
    <property type="match status" value="1"/>
</dbReference>
<dbReference type="PANTHER" id="PTHR46246">
    <property type="entry name" value="GUANOSINE-3',5'-BIS(DIPHOSPHATE) 3'-PYROPHOSPHOHYDROLASE MESH1"/>
    <property type="match status" value="1"/>
</dbReference>
<keyword evidence="2" id="KW-0378">Hydrolase</keyword>
<feature type="domain" description="HD/PDEase" evidence="1">
    <location>
        <begin position="39"/>
        <end position="150"/>
    </location>
</feature>
<sequence length="196" mass="21099">MQPVTGDMAAGGPLLTSRFDAAFAMASALHRTQLRKGPKPIAYLAHLMAVSALVIENGGSEDQAIAALLHDAAEDQGGEVTLARIEAAFGPAVAGIVADCTDAWVEPKPPWQARKQAYLERLPGKPAVSLLVSLADKVHNARAILEDRAEVGEAVWERFTGGKEGTIWYYRTLSDIFLQHMPGRLSRELARIVAAF</sequence>
<dbReference type="RefSeq" id="WP_307285703.1">
    <property type="nucleotide sequence ID" value="NZ_JAUSVX010000029.1"/>
</dbReference>
<dbReference type="PANTHER" id="PTHR46246:SF1">
    <property type="entry name" value="GUANOSINE-3',5'-BIS(DIPHOSPHATE) 3'-PYROPHOSPHOHYDROLASE MESH1"/>
    <property type="match status" value="1"/>
</dbReference>
<accession>A0ABU0JN24</accession>
<dbReference type="EMBL" id="JAUSVX010000029">
    <property type="protein sequence ID" value="MDQ0475050.1"/>
    <property type="molecule type" value="Genomic_DNA"/>
</dbReference>
<dbReference type="Proteomes" id="UP001242480">
    <property type="component" value="Unassembled WGS sequence"/>
</dbReference>
<name>A0ABU0JN24_9HYPH</name>
<dbReference type="Gene3D" id="1.10.3210.10">
    <property type="entry name" value="Hypothetical protein af1432"/>
    <property type="match status" value="1"/>
</dbReference>
<evidence type="ECO:0000313" key="2">
    <source>
        <dbReference type="EMBL" id="MDQ0475050.1"/>
    </source>
</evidence>
<keyword evidence="3" id="KW-1185">Reference proteome</keyword>
<evidence type="ECO:0000259" key="1">
    <source>
        <dbReference type="SMART" id="SM00471"/>
    </source>
</evidence>
<dbReference type="InterPro" id="IPR003607">
    <property type="entry name" value="HD/PDEase_dom"/>
</dbReference>
<dbReference type="SMART" id="SM00471">
    <property type="entry name" value="HDc"/>
    <property type="match status" value="1"/>
</dbReference>
<gene>
    <name evidence="2" type="ORF">QO011_008092</name>
</gene>
<dbReference type="GO" id="GO:0016787">
    <property type="term" value="F:hydrolase activity"/>
    <property type="evidence" value="ECO:0007669"/>
    <property type="project" value="UniProtKB-KW"/>
</dbReference>
<evidence type="ECO:0000313" key="3">
    <source>
        <dbReference type="Proteomes" id="UP001242480"/>
    </source>
</evidence>
<reference evidence="2 3" key="1">
    <citation type="submission" date="2023-07" db="EMBL/GenBank/DDBJ databases">
        <title>Genomic Encyclopedia of Type Strains, Phase IV (KMG-IV): sequencing the most valuable type-strain genomes for metagenomic binning, comparative biology and taxonomic classification.</title>
        <authorList>
            <person name="Goeker M."/>
        </authorList>
    </citation>
    <scope>NUCLEOTIDE SEQUENCE [LARGE SCALE GENOMIC DNA]</scope>
    <source>
        <strain evidence="2 3">DSM 19619</strain>
    </source>
</reference>
<dbReference type="InterPro" id="IPR052194">
    <property type="entry name" value="MESH1"/>
</dbReference>
<protein>
    <submittedName>
        <fullName evidence="2">(P)ppGpp synthase/HD superfamily hydrolase</fullName>
    </submittedName>
</protein>
<organism evidence="2 3">
    <name type="scientific">Labrys wisconsinensis</name>
    <dbReference type="NCBI Taxonomy" id="425677"/>
    <lineage>
        <taxon>Bacteria</taxon>
        <taxon>Pseudomonadati</taxon>
        <taxon>Pseudomonadota</taxon>
        <taxon>Alphaproteobacteria</taxon>
        <taxon>Hyphomicrobiales</taxon>
        <taxon>Xanthobacteraceae</taxon>
        <taxon>Labrys</taxon>
    </lineage>
</organism>